<comment type="caution">
    <text evidence="1">The sequence shown here is derived from an EMBL/GenBank/DDBJ whole genome shotgun (WGS) entry which is preliminary data.</text>
</comment>
<organism evidence="1 2">
    <name type="scientific">Candidatus Woesebacteria bacterium RIFCSPHIGHO2_01_FULL_38_26b</name>
    <dbReference type="NCBI Taxonomy" id="1802491"/>
    <lineage>
        <taxon>Bacteria</taxon>
        <taxon>Candidatus Woeseibacteriota</taxon>
    </lineage>
</organism>
<sequence>MKTVILPGYSKHNREWAEDVARKLKLGHKIVVHEWKHWSSKGGFSLKSEVAKILEEVGNEKVNIIAKSVGVFVALNLIPKIPTKVNKVIFCGIASVVAEDRSALLETSLLEIPVEHFLCIQNEHDKYVPFAQANEFYHAVEPKLKVISKPRSDHNYPYFEDFQKFLKP</sequence>
<proteinExistence type="predicted"/>
<protein>
    <recommendedName>
        <fullName evidence="3">Alpha/beta hydrolase</fullName>
    </recommendedName>
</protein>
<dbReference type="Gene3D" id="3.40.50.1820">
    <property type="entry name" value="alpha/beta hydrolase"/>
    <property type="match status" value="1"/>
</dbReference>
<dbReference type="GO" id="GO:0016787">
    <property type="term" value="F:hydrolase activity"/>
    <property type="evidence" value="ECO:0007669"/>
    <property type="project" value="InterPro"/>
</dbReference>
<evidence type="ECO:0000313" key="1">
    <source>
        <dbReference type="EMBL" id="OGM19824.1"/>
    </source>
</evidence>
<evidence type="ECO:0008006" key="3">
    <source>
        <dbReference type="Google" id="ProtNLM"/>
    </source>
</evidence>
<dbReference type="EMBL" id="MGGD01000055">
    <property type="protein sequence ID" value="OGM19824.1"/>
    <property type="molecule type" value="Genomic_DNA"/>
</dbReference>
<dbReference type="InterPro" id="IPR010662">
    <property type="entry name" value="RBBP9/YdeN"/>
</dbReference>
<dbReference type="InterPro" id="IPR029058">
    <property type="entry name" value="AB_hydrolase_fold"/>
</dbReference>
<accession>A0A1F7XXP5</accession>
<dbReference type="AlphaFoldDB" id="A0A1F7XXP5"/>
<dbReference type="Proteomes" id="UP000176741">
    <property type="component" value="Unassembled WGS sequence"/>
</dbReference>
<dbReference type="Pfam" id="PF06821">
    <property type="entry name" value="Ser_hydrolase"/>
    <property type="match status" value="1"/>
</dbReference>
<reference evidence="1 2" key="1">
    <citation type="journal article" date="2016" name="Nat. Commun.">
        <title>Thousands of microbial genomes shed light on interconnected biogeochemical processes in an aquifer system.</title>
        <authorList>
            <person name="Anantharaman K."/>
            <person name="Brown C.T."/>
            <person name="Hug L.A."/>
            <person name="Sharon I."/>
            <person name="Castelle C.J."/>
            <person name="Probst A.J."/>
            <person name="Thomas B.C."/>
            <person name="Singh A."/>
            <person name="Wilkins M.J."/>
            <person name="Karaoz U."/>
            <person name="Brodie E.L."/>
            <person name="Williams K.H."/>
            <person name="Hubbard S.S."/>
            <person name="Banfield J.F."/>
        </authorList>
    </citation>
    <scope>NUCLEOTIDE SEQUENCE [LARGE SCALE GENOMIC DNA]</scope>
</reference>
<evidence type="ECO:0000313" key="2">
    <source>
        <dbReference type="Proteomes" id="UP000176741"/>
    </source>
</evidence>
<dbReference type="SUPFAM" id="SSF53474">
    <property type="entry name" value="alpha/beta-Hydrolases"/>
    <property type="match status" value="1"/>
</dbReference>
<name>A0A1F7XXP5_9BACT</name>
<gene>
    <name evidence="1" type="ORF">A2771_03465</name>
</gene>